<dbReference type="Proteomes" id="UP000831607">
    <property type="component" value="Chromosome"/>
</dbReference>
<evidence type="ECO:0000313" key="3">
    <source>
        <dbReference type="Proteomes" id="UP000831607"/>
    </source>
</evidence>
<proteinExistence type="predicted"/>
<reference evidence="2 3" key="1">
    <citation type="submission" date="2020-11" db="EMBL/GenBank/DDBJ databases">
        <title>Algicoccus daihaiensis sp.nov., isolated from Daihai Lake in Inner Mongolia.</title>
        <authorList>
            <person name="Kai J."/>
        </authorList>
    </citation>
    <scope>NUCLEOTIDE SEQUENCE [LARGE SCALE GENOMIC DNA]</scope>
    <source>
        <strain evidence="3">f23</strain>
    </source>
</reference>
<dbReference type="EMBL" id="CP063982">
    <property type="protein sequence ID" value="UOD51301.1"/>
    <property type="molecule type" value="Genomic_DNA"/>
</dbReference>
<keyword evidence="1" id="KW-1133">Transmembrane helix</keyword>
<sequence length="68" mass="7871">MMNYKSTAIIATALLVLFLLPYIWKLKEIPLIILLVFGVLLVVYDFKLSTKEKPNLQKQHASYEEEST</sequence>
<feature type="transmembrane region" description="Helical" evidence="1">
    <location>
        <begin position="30"/>
        <end position="48"/>
    </location>
</feature>
<name>A0ABY4ALW2_9BURK</name>
<gene>
    <name evidence="2" type="ORF">DHf2319_05545</name>
</gene>
<keyword evidence="3" id="KW-1185">Reference proteome</keyword>
<accession>A0ABY4ALW2</accession>
<keyword evidence="1" id="KW-0812">Transmembrane</keyword>
<protein>
    <submittedName>
        <fullName evidence="2">Uncharacterized protein</fullName>
    </submittedName>
</protein>
<feature type="transmembrane region" description="Helical" evidence="1">
    <location>
        <begin position="7"/>
        <end position="24"/>
    </location>
</feature>
<dbReference type="RefSeq" id="WP_243479767.1">
    <property type="nucleotide sequence ID" value="NZ_CP063982.1"/>
</dbReference>
<organism evidence="2 3">
    <name type="scientific">Orrella daihaiensis</name>
    <dbReference type="NCBI Taxonomy" id="2782176"/>
    <lineage>
        <taxon>Bacteria</taxon>
        <taxon>Pseudomonadati</taxon>
        <taxon>Pseudomonadota</taxon>
        <taxon>Betaproteobacteria</taxon>
        <taxon>Burkholderiales</taxon>
        <taxon>Alcaligenaceae</taxon>
        <taxon>Orrella</taxon>
    </lineage>
</organism>
<evidence type="ECO:0000313" key="2">
    <source>
        <dbReference type="EMBL" id="UOD51301.1"/>
    </source>
</evidence>
<evidence type="ECO:0000256" key="1">
    <source>
        <dbReference type="SAM" id="Phobius"/>
    </source>
</evidence>
<keyword evidence="1" id="KW-0472">Membrane</keyword>